<proteinExistence type="predicted"/>
<dbReference type="AlphaFoldDB" id="A0A178Z766"/>
<dbReference type="GeneID" id="30014763"/>
<accession>A0A178Z766</accession>
<name>A0A178Z766_9EURO</name>
<evidence type="ECO:0000313" key="1">
    <source>
        <dbReference type="EMBL" id="OAP54895.1"/>
    </source>
</evidence>
<gene>
    <name evidence="1" type="ORF">AYL99_10595</name>
</gene>
<dbReference type="Proteomes" id="UP000078343">
    <property type="component" value="Unassembled WGS sequence"/>
</dbReference>
<keyword evidence="2" id="KW-1185">Reference proteome</keyword>
<reference evidence="1 2" key="1">
    <citation type="submission" date="2016-04" db="EMBL/GenBank/DDBJ databases">
        <title>Draft genome of Fonsecaea erecta CBS 125763.</title>
        <authorList>
            <person name="Weiss V.A."/>
            <person name="Vicente V.A."/>
            <person name="Raittz R.T."/>
            <person name="Moreno L.F."/>
            <person name="De Souza E.M."/>
            <person name="Pedrosa F.O."/>
            <person name="Steffens M.B."/>
            <person name="Faoro H."/>
            <person name="Tadra-Sfeir M.Z."/>
            <person name="Najafzadeh M.J."/>
            <person name="Felipe M.S."/>
            <person name="Teixeira M."/>
            <person name="Sun J."/>
            <person name="Xi L."/>
            <person name="Gomes R."/>
            <person name="De Azevedo C.M."/>
            <person name="Salgado C.G."/>
            <person name="Da Silva M.B."/>
            <person name="Nascimento M.F."/>
            <person name="Queiroz-Telles F."/>
            <person name="Attili D.S."/>
            <person name="Gorbushina A."/>
        </authorList>
    </citation>
    <scope>NUCLEOTIDE SEQUENCE [LARGE SCALE GENOMIC DNA]</scope>
    <source>
        <strain evidence="1 2">CBS 125763</strain>
    </source>
</reference>
<dbReference type="RefSeq" id="XP_018688262.1">
    <property type="nucleotide sequence ID" value="XM_018842101.1"/>
</dbReference>
<protein>
    <submittedName>
        <fullName evidence="1">Uncharacterized protein</fullName>
    </submittedName>
</protein>
<comment type="caution">
    <text evidence="1">The sequence shown here is derived from an EMBL/GenBank/DDBJ whole genome shotgun (WGS) entry which is preliminary data.</text>
</comment>
<evidence type="ECO:0000313" key="2">
    <source>
        <dbReference type="Proteomes" id="UP000078343"/>
    </source>
</evidence>
<dbReference type="EMBL" id="LVYI01000012">
    <property type="protein sequence ID" value="OAP54895.1"/>
    <property type="molecule type" value="Genomic_DNA"/>
</dbReference>
<organism evidence="1 2">
    <name type="scientific">Fonsecaea erecta</name>
    <dbReference type="NCBI Taxonomy" id="1367422"/>
    <lineage>
        <taxon>Eukaryota</taxon>
        <taxon>Fungi</taxon>
        <taxon>Dikarya</taxon>
        <taxon>Ascomycota</taxon>
        <taxon>Pezizomycotina</taxon>
        <taxon>Eurotiomycetes</taxon>
        <taxon>Chaetothyriomycetidae</taxon>
        <taxon>Chaetothyriales</taxon>
        <taxon>Herpotrichiellaceae</taxon>
        <taxon>Fonsecaea</taxon>
    </lineage>
</organism>
<dbReference type="OrthoDB" id="5387895at2759"/>
<sequence length="279" mass="31964">MSIPTEQFSHLAFTDDSPTPRLLEEMGFDNTTLEERKIIVRDIISSFDSHVLPEEFKPDVYERITEAQAKRSPTEWTIRDDFHATLMQWGCHDETAWTLLRRIAPRDRALLFIQKLQRRFNEQFDRYDTKVHPDKEHAASRMTAAELRTEIAEICSHLHALARVATIEAGRYNITMLLLEVLGKVCDRDDDVEPARRSARLSTEEAGAGAEVVPTLYRGLIQDVSKDFMLDALDVIAEKWPRALTTREAKAQLSKINTVLHDKVAPHDYQTRLQALLAG</sequence>